<keyword evidence="2" id="KW-1185">Reference proteome</keyword>
<reference evidence="1" key="1">
    <citation type="submission" date="2013-10" db="EMBL/GenBank/DDBJ databases">
        <title>Genomic analysis of the causative agents of coccidiosis in chickens.</title>
        <authorList>
            <person name="Reid A.J."/>
            <person name="Blake D."/>
            <person name="Billington K."/>
            <person name="Browne H."/>
            <person name="Dunn M."/>
            <person name="Hung S."/>
            <person name="Kawahara F."/>
            <person name="Miranda-Saavedra D."/>
            <person name="Mourier T."/>
            <person name="Nagra H."/>
            <person name="Otto T.D."/>
            <person name="Rawlings N."/>
            <person name="Sanchez A."/>
            <person name="Sanders M."/>
            <person name="Subramaniam C."/>
            <person name="Tay Y."/>
            <person name="Dear P."/>
            <person name="Doerig C."/>
            <person name="Gruber A."/>
            <person name="Parkinson J."/>
            <person name="Shirley M."/>
            <person name="Wan K.L."/>
            <person name="Berriman M."/>
            <person name="Tomley F."/>
            <person name="Pain A."/>
        </authorList>
    </citation>
    <scope>NUCLEOTIDE SEQUENCE [LARGE SCALE GENOMIC DNA]</scope>
    <source>
        <strain evidence="1">Houghton</strain>
    </source>
</reference>
<reference evidence="1" key="2">
    <citation type="submission" date="2013-10" db="EMBL/GenBank/DDBJ databases">
        <authorList>
            <person name="Aslett M."/>
        </authorList>
    </citation>
    <scope>NUCLEOTIDE SEQUENCE [LARGE SCALE GENOMIC DNA]</scope>
    <source>
        <strain evidence="1">Houghton</strain>
    </source>
</reference>
<accession>U6KT35</accession>
<gene>
    <name evidence="1" type="ORF">ETH_00017115</name>
</gene>
<dbReference type="GeneID" id="25252568"/>
<evidence type="ECO:0000313" key="1">
    <source>
        <dbReference type="EMBL" id="CDJ39524.1"/>
    </source>
</evidence>
<dbReference type="VEuPathDB" id="ToxoDB:ETH_00017115"/>
<proteinExistence type="predicted"/>
<dbReference type="Proteomes" id="UP000030747">
    <property type="component" value="Unassembled WGS sequence"/>
</dbReference>
<dbReference type="RefSeq" id="XP_013230279.1">
    <property type="nucleotide sequence ID" value="XM_013374825.1"/>
</dbReference>
<dbReference type="AlphaFoldDB" id="U6KT35"/>
<sequence>MERKTVNVFCRPSHVARKTVNVFCRLSQVGYVLAMVADLFLNCFELSESFWAIHEEVDTVRGVTPAKLRCH</sequence>
<protein>
    <submittedName>
        <fullName evidence="1">Uncharacterized protein</fullName>
    </submittedName>
</protein>
<dbReference type="EMBL" id="HG674448">
    <property type="protein sequence ID" value="CDJ39524.1"/>
    <property type="molecule type" value="Genomic_DNA"/>
</dbReference>
<name>U6KT35_EIMTE</name>
<organism evidence="1 2">
    <name type="scientific">Eimeria tenella</name>
    <name type="common">Coccidian parasite</name>
    <dbReference type="NCBI Taxonomy" id="5802"/>
    <lineage>
        <taxon>Eukaryota</taxon>
        <taxon>Sar</taxon>
        <taxon>Alveolata</taxon>
        <taxon>Apicomplexa</taxon>
        <taxon>Conoidasida</taxon>
        <taxon>Coccidia</taxon>
        <taxon>Eucoccidiorida</taxon>
        <taxon>Eimeriorina</taxon>
        <taxon>Eimeriidae</taxon>
        <taxon>Eimeria</taxon>
    </lineage>
</organism>
<evidence type="ECO:0000313" key="2">
    <source>
        <dbReference type="Proteomes" id="UP000030747"/>
    </source>
</evidence>